<accession>A0A8D9AUE1</accession>
<name>A0A8D9AUE1_9HEMI</name>
<organism evidence="1">
    <name type="scientific">Cacopsylla melanoneura</name>
    <dbReference type="NCBI Taxonomy" id="428564"/>
    <lineage>
        <taxon>Eukaryota</taxon>
        <taxon>Metazoa</taxon>
        <taxon>Ecdysozoa</taxon>
        <taxon>Arthropoda</taxon>
        <taxon>Hexapoda</taxon>
        <taxon>Insecta</taxon>
        <taxon>Pterygota</taxon>
        <taxon>Neoptera</taxon>
        <taxon>Paraneoptera</taxon>
        <taxon>Hemiptera</taxon>
        <taxon>Sternorrhyncha</taxon>
        <taxon>Psylloidea</taxon>
        <taxon>Psyllidae</taxon>
        <taxon>Psyllinae</taxon>
        <taxon>Cacopsylla</taxon>
    </lineage>
</organism>
<reference evidence="1" key="1">
    <citation type="submission" date="2021-05" db="EMBL/GenBank/DDBJ databases">
        <authorList>
            <person name="Alioto T."/>
            <person name="Alioto T."/>
            <person name="Gomez Garrido J."/>
        </authorList>
    </citation>
    <scope>NUCLEOTIDE SEQUENCE</scope>
</reference>
<sequence length="248" mass="27714">MDLVVQQLLNQLLDLVHQLLVNQLLDLVVQQLPNQLLGLVVQQLPNQLLGLVVQQLPNQVSTLVVPPQQLNQLSVLVLLLLVRPQVSRLVVLPQPPLLSQVSHSEPRLLLLLLLLRVGSPSPLQRLLLRVSLDSHLGLLLQHSRAHYHLVLQPPQQTHCRSVEQPPHSLGDFHSVAQLLPVSLSPASHLEPPLVPQPLPRPLHKQLQDSALEHLLLLLFNQLLSQLQALPQPRHLVSHSVCPHPQHLL</sequence>
<protein>
    <submittedName>
        <fullName evidence="1">Uncharacterized protein</fullName>
    </submittedName>
</protein>
<dbReference type="AlphaFoldDB" id="A0A8D9AUE1"/>
<proteinExistence type="predicted"/>
<evidence type="ECO:0000313" key="1">
    <source>
        <dbReference type="EMBL" id="CAG6772969.1"/>
    </source>
</evidence>
<dbReference type="EMBL" id="HBUF01589870">
    <property type="protein sequence ID" value="CAG6772969.1"/>
    <property type="molecule type" value="Transcribed_RNA"/>
</dbReference>